<feature type="transmembrane region" description="Helical" evidence="1">
    <location>
        <begin position="178"/>
        <end position="198"/>
    </location>
</feature>
<dbReference type="EMBL" id="FQYP01000007">
    <property type="protein sequence ID" value="SHJ29073.1"/>
    <property type="molecule type" value="Genomic_DNA"/>
</dbReference>
<evidence type="ECO:0000313" key="3">
    <source>
        <dbReference type="Proteomes" id="UP000184432"/>
    </source>
</evidence>
<keyword evidence="1" id="KW-0812">Transmembrane</keyword>
<sequence length="210" mass="24609">MQKIKTYIWTQIFIIYTRYLIGGAFVFASIIKIKGKRFTTDSGASNPIDSAWHFFETMYQSGLYWKFIGVGQLIAGMLLMTQRYSKLGALINLPIIVNIFVITLSYYFAYTPVVTGLMLLANLILILWEWNEIKILFNLPTVIDTDYRLEKDPWWQLIGLLLFSFTFLYRLIIDKYNIGFWFMVCFTIGLVGLINGILRNKKRKKLRVHL</sequence>
<feature type="transmembrane region" description="Helical" evidence="1">
    <location>
        <begin position="154"/>
        <end position="172"/>
    </location>
</feature>
<reference evidence="3" key="1">
    <citation type="submission" date="2016-11" db="EMBL/GenBank/DDBJ databases">
        <authorList>
            <person name="Varghese N."/>
            <person name="Submissions S."/>
        </authorList>
    </citation>
    <scope>NUCLEOTIDE SEQUENCE [LARGE SCALE GENOMIC DNA]</scope>
    <source>
        <strain evidence="3">DSM 22623</strain>
    </source>
</reference>
<dbReference type="Proteomes" id="UP000184432">
    <property type="component" value="Unassembled WGS sequence"/>
</dbReference>
<keyword evidence="3" id="KW-1185">Reference proteome</keyword>
<dbReference type="AlphaFoldDB" id="A0A1M6I3R0"/>
<feature type="transmembrane region" description="Helical" evidence="1">
    <location>
        <begin position="87"/>
        <end position="108"/>
    </location>
</feature>
<keyword evidence="1" id="KW-1133">Transmembrane helix</keyword>
<proteinExistence type="predicted"/>
<evidence type="ECO:0000256" key="1">
    <source>
        <dbReference type="SAM" id="Phobius"/>
    </source>
</evidence>
<evidence type="ECO:0000313" key="2">
    <source>
        <dbReference type="EMBL" id="SHJ29073.1"/>
    </source>
</evidence>
<accession>A0A1M6I3R0</accession>
<evidence type="ECO:0008006" key="4">
    <source>
        <dbReference type="Google" id="ProtNLM"/>
    </source>
</evidence>
<dbReference type="RefSeq" id="WP_073317937.1">
    <property type="nucleotide sequence ID" value="NZ_FQYP01000007.1"/>
</dbReference>
<keyword evidence="1" id="KW-0472">Membrane</keyword>
<dbReference type="OrthoDB" id="5524812at2"/>
<organism evidence="2 3">
    <name type="scientific">Aquimarina spongiae</name>
    <dbReference type="NCBI Taxonomy" id="570521"/>
    <lineage>
        <taxon>Bacteria</taxon>
        <taxon>Pseudomonadati</taxon>
        <taxon>Bacteroidota</taxon>
        <taxon>Flavobacteriia</taxon>
        <taxon>Flavobacteriales</taxon>
        <taxon>Flavobacteriaceae</taxon>
        <taxon>Aquimarina</taxon>
    </lineage>
</organism>
<feature type="transmembrane region" description="Helical" evidence="1">
    <location>
        <begin position="63"/>
        <end position="80"/>
    </location>
</feature>
<dbReference type="STRING" id="570521.SAMN04488508_10797"/>
<feature type="transmembrane region" description="Helical" evidence="1">
    <location>
        <begin position="12"/>
        <end position="31"/>
    </location>
</feature>
<feature type="transmembrane region" description="Helical" evidence="1">
    <location>
        <begin position="114"/>
        <end position="133"/>
    </location>
</feature>
<gene>
    <name evidence="2" type="ORF">SAMN04488508_10797</name>
</gene>
<name>A0A1M6I3R0_9FLAO</name>
<protein>
    <recommendedName>
        <fullName evidence="4">DoxX protein</fullName>
    </recommendedName>
</protein>